<accession>A0AAV4UC86</accession>
<dbReference type="AlphaFoldDB" id="A0AAV4UC86"/>
<sequence length="118" mass="13218">MDEKLMFVNAARESNALTLSNGKLTSTLFRSYERNKHIHFVPNIFRQILGYDGMEISYPPPSHLPIKEPGNVIRLTTPLDRHAKEEGGDSKQKGLCDISSLECGQKSAEMLTPPVTYV</sequence>
<evidence type="ECO:0000313" key="2">
    <source>
        <dbReference type="Proteomes" id="UP001054945"/>
    </source>
</evidence>
<dbReference type="Proteomes" id="UP001054945">
    <property type="component" value="Unassembled WGS sequence"/>
</dbReference>
<name>A0AAV4UC86_CAEEX</name>
<evidence type="ECO:0000313" key="1">
    <source>
        <dbReference type="EMBL" id="GIY55309.1"/>
    </source>
</evidence>
<gene>
    <name evidence="1" type="ORF">CEXT_536101</name>
</gene>
<proteinExistence type="predicted"/>
<keyword evidence="2" id="KW-1185">Reference proteome</keyword>
<reference evidence="1 2" key="1">
    <citation type="submission" date="2021-06" db="EMBL/GenBank/DDBJ databases">
        <title>Caerostris extrusa draft genome.</title>
        <authorList>
            <person name="Kono N."/>
            <person name="Arakawa K."/>
        </authorList>
    </citation>
    <scope>NUCLEOTIDE SEQUENCE [LARGE SCALE GENOMIC DNA]</scope>
</reference>
<protein>
    <submittedName>
        <fullName evidence="1">Uncharacterized protein</fullName>
    </submittedName>
</protein>
<organism evidence="1 2">
    <name type="scientific">Caerostris extrusa</name>
    <name type="common">Bark spider</name>
    <name type="synonym">Caerostris bankana</name>
    <dbReference type="NCBI Taxonomy" id="172846"/>
    <lineage>
        <taxon>Eukaryota</taxon>
        <taxon>Metazoa</taxon>
        <taxon>Ecdysozoa</taxon>
        <taxon>Arthropoda</taxon>
        <taxon>Chelicerata</taxon>
        <taxon>Arachnida</taxon>
        <taxon>Araneae</taxon>
        <taxon>Araneomorphae</taxon>
        <taxon>Entelegynae</taxon>
        <taxon>Araneoidea</taxon>
        <taxon>Araneidae</taxon>
        <taxon>Caerostris</taxon>
    </lineage>
</organism>
<dbReference type="EMBL" id="BPLR01012630">
    <property type="protein sequence ID" value="GIY55309.1"/>
    <property type="molecule type" value="Genomic_DNA"/>
</dbReference>
<comment type="caution">
    <text evidence="1">The sequence shown here is derived from an EMBL/GenBank/DDBJ whole genome shotgun (WGS) entry which is preliminary data.</text>
</comment>